<organism evidence="4 5">
    <name type="scientific">Coffea canephora</name>
    <name type="common">Robusta coffee</name>
    <dbReference type="NCBI Taxonomy" id="49390"/>
    <lineage>
        <taxon>Eukaryota</taxon>
        <taxon>Viridiplantae</taxon>
        <taxon>Streptophyta</taxon>
        <taxon>Embryophyta</taxon>
        <taxon>Tracheophyta</taxon>
        <taxon>Spermatophyta</taxon>
        <taxon>Magnoliopsida</taxon>
        <taxon>eudicotyledons</taxon>
        <taxon>Gunneridae</taxon>
        <taxon>Pentapetalae</taxon>
        <taxon>asterids</taxon>
        <taxon>lamiids</taxon>
        <taxon>Gentianales</taxon>
        <taxon>Rubiaceae</taxon>
        <taxon>Ixoroideae</taxon>
        <taxon>Gardenieae complex</taxon>
        <taxon>Bertiereae - Coffeeae clade</taxon>
        <taxon>Coffeeae</taxon>
        <taxon>Coffea</taxon>
    </lineage>
</organism>
<gene>
    <name evidence="4" type="ORF">GSCOC_T00015578001</name>
</gene>
<comment type="similarity">
    <text evidence="1">Belongs to the 'GDXG' lipolytic enzyme family.</text>
</comment>
<dbReference type="InterPro" id="IPR033140">
    <property type="entry name" value="Lipase_GDXG_put_SER_AS"/>
</dbReference>
<dbReference type="EMBL" id="HG739186">
    <property type="protein sequence ID" value="CDP15645.1"/>
    <property type="molecule type" value="Genomic_DNA"/>
</dbReference>
<dbReference type="InterPro" id="IPR050466">
    <property type="entry name" value="Carboxylest/Gibb_receptor"/>
</dbReference>
<dbReference type="PANTHER" id="PTHR23024">
    <property type="entry name" value="ARYLACETAMIDE DEACETYLASE"/>
    <property type="match status" value="1"/>
</dbReference>
<evidence type="ECO:0000313" key="5">
    <source>
        <dbReference type="Proteomes" id="UP000295252"/>
    </source>
</evidence>
<dbReference type="Proteomes" id="UP000295252">
    <property type="component" value="Chromosome VIII"/>
</dbReference>
<dbReference type="InParanoid" id="A0A068V4E4"/>
<feature type="active site" evidence="2">
    <location>
        <position position="173"/>
    </location>
</feature>
<evidence type="ECO:0000256" key="1">
    <source>
        <dbReference type="ARBA" id="ARBA00010515"/>
    </source>
</evidence>
<dbReference type="InterPro" id="IPR029058">
    <property type="entry name" value="AB_hydrolase_fold"/>
</dbReference>
<dbReference type="OrthoDB" id="408631at2759"/>
<accession>A0A068V4E4</accession>
<dbReference type="OMA" id="MIMKSAG"/>
<feature type="domain" description="Alpha/beta hydrolase fold-3" evidence="3">
    <location>
        <begin position="84"/>
        <end position="291"/>
    </location>
</feature>
<dbReference type="PROSITE" id="PS01174">
    <property type="entry name" value="LIPASE_GDXG_SER"/>
    <property type="match status" value="1"/>
</dbReference>
<proteinExistence type="inferred from homology"/>
<dbReference type="SUPFAM" id="SSF53474">
    <property type="entry name" value="alpha/beta-Hydrolases"/>
    <property type="match status" value="1"/>
</dbReference>
<evidence type="ECO:0000256" key="2">
    <source>
        <dbReference type="PROSITE-ProRule" id="PRU10038"/>
    </source>
</evidence>
<dbReference type="Gramene" id="CDP15645">
    <property type="protein sequence ID" value="CDP15645"/>
    <property type="gene ID" value="GSCOC_T00015578001"/>
</dbReference>
<evidence type="ECO:0000313" key="4">
    <source>
        <dbReference type="EMBL" id="CDP15645.1"/>
    </source>
</evidence>
<dbReference type="Pfam" id="PF07859">
    <property type="entry name" value="Abhydrolase_3"/>
    <property type="match status" value="1"/>
</dbReference>
<sequence length="313" mass="35150">MDCHPVADSPEVLHNFLPFFRIFKDGRVEKFLQTPFIPPSDDPNAISGGVRSKDVFISPENKVGARLFLPRTIKADEKQKLPLLIYFHGGAFVIESAFSVQYHNYLSSLVAEANIIAVSVEYRLAPEHPMPACFDDSWTMINWVTSHAKTRQGPESWINNHADFTKVFFAGDSAGANIAHNMAAKASQHSLGDGVKLLGLILMHPSFGNGQPHKLWELICPDLNGWDDPRLHPMAHRSLLSSLVCSKILICISEKDSLRERGWLYHEALKNSGWEGELDFLEIEDEGHVFHLLNPNCDNAKVLMKRVVSFLRA</sequence>
<dbReference type="InterPro" id="IPR013094">
    <property type="entry name" value="AB_hydrolase_3"/>
</dbReference>
<dbReference type="STRING" id="49390.A0A068V4E4"/>
<evidence type="ECO:0000259" key="3">
    <source>
        <dbReference type="Pfam" id="PF07859"/>
    </source>
</evidence>
<reference evidence="5" key="1">
    <citation type="journal article" date="2014" name="Science">
        <title>The coffee genome provides insight into the convergent evolution of caffeine biosynthesis.</title>
        <authorList>
            <person name="Denoeud F."/>
            <person name="Carretero-Paulet L."/>
            <person name="Dereeper A."/>
            <person name="Droc G."/>
            <person name="Guyot R."/>
            <person name="Pietrella M."/>
            <person name="Zheng C."/>
            <person name="Alberti A."/>
            <person name="Anthony F."/>
            <person name="Aprea G."/>
            <person name="Aury J.M."/>
            <person name="Bento P."/>
            <person name="Bernard M."/>
            <person name="Bocs S."/>
            <person name="Campa C."/>
            <person name="Cenci A."/>
            <person name="Combes M.C."/>
            <person name="Crouzillat D."/>
            <person name="Da Silva C."/>
            <person name="Daddiego L."/>
            <person name="De Bellis F."/>
            <person name="Dussert S."/>
            <person name="Garsmeur O."/>
            <person name="Gayraud T."/>
            <person name="Guignon V."/>
            <person name="Jahn K."/>
            <person name="Jamilloux V."/>
            <person name="Joet T."/>
            <person name="Labadie K."/>
            <person name="Lan T."/>
            <person name="Leclercq J."/>
            <person name="Lepelley M."/>
            <person name="Leroy T."/>
            <person name="Li L.T."/>
            <person name="Librado P."/>
            <person name="Lopez L."/>
            <person name="Munoz A."/>
            <person name="Noel B."/>
            <person name="Pallavicini A."/>
            <person name="Perrotta G."/>
            <person name="Poncet V."/>
            <person name="Pot D."/>
            <person name="Priyono X."/>
            <person name="Rigoreau M."/>
            <person name="Rouard M."/>
            <person name="Rozas J."/>
            <person name="Tranchant-Dubreuil C."/>
            <person name="VanBuren R."/>
            <person name="Zhang Q."/>
            <person name="Andrade A.C."/>
            <person name="Argout X."/>
            <person name="Bertrand B."/>
            <person name="de Kochko A."/>
            <person name="Graziosi G."/>
            <person name="Henry R.J."/>
            <person name="Jayarama X."/>
            <person name="Ming R."/>
            <person name="Nagai C."/>
            <person name="Rounsley S."/>
            <person name="Sankoff D."/>
            <person name="Giuliano G."/>
            <person name="Albert V.A."/>
            <person name="Wincker P."/>
            <person name="Lashermes P."/>
        </authorList>
    </citation>
    <scope>NUCLEOTIDE SEQUENCE [LARGE SCALE GENOMIC DNA]</scope>
    <source>
        <strain evidence="5">cv. DH200-94</strain>
    </source>
</reference>
<keyword evidence="5" id="KW-1185">Reference proteome</keyword>
<dbReference type="PhylomeDB" id="A0A068V4E4"/>
<protein>
    <recommendedName>
        <fullName evidence="3">Alpha/beta hydrolase fold-3 domain-containing protein</fullName>
    </recommendedName>
</protein>
<dbReference type="AlphaFoldDB" id="A0A068V4E4"/>
<dbReference type="Gene3D" id="3.40.50.1820">
    <property type="entry name" value="alpha/beta hydrolase"/>
    <property type="match status" value="1"/>
</dbReference>
<dbReference type="GO" id="GO:0016787">
    <property type="term" value="F:hydrolase activity"/>
    <property type="evidence" value="ECO:0007669"/>
    <property type="project" value="InterPro"/>
</dbReference>
<name>A0A068V4E4_COFCA</name>
<dbReference type="PANTHER" id="PTHR23024:SF479">
    <property type="entry name" value="CARBOXYLESTERASE 2-RELATED"/>
    <property type="match status" value="1"/>
</dbReference>